<dbReference type="Proteomes" id="UP001227126">
    <property type="component" value="Unassembled WGS sequence"/>
</dbReference>
<gene>
    <name evidence="2" type="ORF">QO034_00585</name>
</gene>
<protein>
    <submittedName>
        <fullName evidence="2">DUF2125 domain-containing protein</fullName>
    </submittedName>
</protein>
<evidence type="ECO:0000313" key="2">
    <source>
        <dbReference type="EMBL" id="MDK3071592.1"/>
    </source>
</evidence>
<feature type="chain" id="PRO_5047217164" evidence="1">
    <location>
        <begin position="25"/>
        <end position="508"/>
    </location>
</feature>
<keyword evidence="3" id="KW-1185">Reference proteome</keyword>
<dbReference type="EMBL" id="JASNJE010000001">
    <property type="protein sequence ID" value="MDK3071592.1"/>
    <property type="molecule type" value="Genomic_DNA"/>
</dbReference>
<organism evidence="2 3">
    <name type="scientific">Sedimentitalea xiamensis</name>
    <dbReference type="NCBI Taxonomy" id="3050037"/>
    <lineage>
        <taxon>Bacteria</taxon>
        <taxon>Pseudomonadati</taxon>
        <taxon>Pseudomonadota</taxon>
        <taxon>Alphaproteobacteria</taxon>
        <taxon>Rhodobacterales</taxon>
        <taxon>Paracoccaceae</taxon>
        <taxon>Sedimentitalea</taxon>
    </lineage>
</organism>
<proteinExistence type="predicted"/>
<dbReference type="RefSeq" id="WP_284483548.1">
    <property type="nucleotide sequence ID" value="NZ_JASNJE010000001.1"/>
</dbReference>
<reference evidence="2 3" key="1">
    <citation type="submission" date="2023-05" db="EMBL/GenBank/DDBJ databases">
        <title>Sedimentitalea sp. nov. JM2-8.</title>
        <authorList>
            <person name="Huang J."/>
        </authorList>
    </citation>
    <scope>NUCLEOTIDE SEQUENCE [LARGE SCALE GENOMIC DNA]</scope>
    <source>
        <strain evidence="2 3">JM2-8</strain>
    </source>
</reference>
<comment type="caution">
    <text evidence="2">The sequence shown here is derived from an EMBL/GenBank/DDBJ whole genome shotgun (WGS) entry which is preliminary data.</text>
</comment>
<feature type="signal peptide" evidence="1">
    <location>
        <begin position="1"/>
        <end position="24"/>
    </location>
</feature>
<sequence length="508" mass="53461">MSVYSARGLAAAIAYVAASQVAHADLTGQDVWSDWKAYMSSAGYTISGEERTSGNVLTIDNMSVSMPMPEENGSFTVTIDGLTFSENPDGTVTVGMPNKVPMTFRSALEGEDPVDGILTFTQTDHRMMASGTPDDLLYTYTAAAADLRMTALTVDGAPVSETAGRVSVTLKNVASSTRMQVQDKRRYTQSMSADSLSYDFAFDDPESEDKGALAGALTGVGFEGRGAIPLAMDPTDFNKMLTDGFEVDGVFAYDSGQSAINGVGDGQSIAFTSASQGGKVAVRMDAAQIAYDLNQEQTSLSLAGSELPFPISMQSALSAFKIAIPVASSDAAQDFSVGLTLSDFTMSEMLWSIFDPAAQLPRDPATLAIDLTGKARVLFDFLDPAVAASLEQSDEAPVELNALSINKLLVSLVGASLSGSGNFTFDNSDLTTFDGIPRPAGQLDLQLVGGNGLLDKLIAMGFVGEQEAMGARMMMGMLAVPGETPDTLNSKLEITEQGHVLANGQRIK</sequence>
<evidence type="ECO:0000313" key="3">
    <source>
        <dbReference type="Proteomes" id="UP001227126"/>
    </source>
</evidence>
<accession>A0ABT7F916</accession>
<evidence type="ECO:0000256" key="1">
    <source>
        <dbReference type="SAM" id="SignalP"/>
    </source>
</evidence>
<keyword evidence="1" id="KW-0732">Signal</keyword>
<name>A0ABT7F916_9RHOB</name>